<sequence length="593" mass="67869">MSENIIKGREYNEISDILNTIKIDKKAAKEIVEIFIKNNLLLTTHAYEYILKNEIYEKGCVEDILKIAKDNGTNIVTEEFIIEFCIKKETKTETEKDVKKKTDGKIEEKIEEKRVEPEKTANIEEKQEEEKTSEKSKNEEKKEIEEQAVKIKAKEEAVKEQKEAVKEQKEAVKEQKEAVKEQVKDNKRSAIKSNFKISDYSITSDGKISDFAAYFQDKYKILSSIIKRRIEYRDAKEISKINEGDVACIVGMISDKFENKQYGLTLTIEDLTGSMRIIPDKSKISPDTEKLIIGLVSDEVIGVKGKMGKNNKTMYVSDIVEPDVPYDVIPNKAEKEIYAVFTSDFHIGSILFLQKEFENFIEWINLKRNRLDLAEKVKYILIAGDIVDGVGVYPHQERELALTDIYKQYDFAAELISRIPEDIEIIISPGNHDAVRIAEPQPELSKKFAPKFYEMKNVHLVKNPAYVNIEGVNVLMYHGEALDNLIRAIPGLSYSAPEKGMKEFLKKRHLSPVYADIFPSEKDNLAIKDIPDVIHCGHVHSIGYENYRGVHLINSGCFQGRTKFQEEMGHIPTPSKVPIMNLKTHDITIMDFG</sequence>
<dbReference type="InterPro" id="IPR011149">
    <property type="entry name" value="Pol2_small_arc"/>
</dbReference>
<keyword evidence="15" id="KW-0511">Multifunctional enzyme</keyword>
<evidence type="ECO:0000256" key="12">
    <source>
        <dbReference type="ARBA" id="ARBA00022839"/>
    </source>
</evidence>
<dbReference type="NCBIfam" id="NF003118">
    <property type="entry name" value="PRK04036.1-3"/>
    <property type="match status" value="1"/>
</dbReference>
<evidence type="ECO:0000313" key="21">
    <source>
        <dbReference type="EMBL" id="CEG13462.1"/>
    </source>
</evidence>
<evidence type="ECO:0000256" key="10">
    <source>
        <dbReference type="ARBA" id="ARBA00022722"/>
    </source>
</evidence>
<gene>
    <name evidence="21" type="ORF">MSIBF_A3980003</name>
</gene>
<comment type="subunit">
    <text evidence="3">Heterodimer of a large subunit and a small subunit.</text>
</comment>
<keyword evidence="13" id="KW-0239">DNA-directed DNA polymerase</keyword>
<keyword evidence="12" id="KW-0269">Exonuclease</keyword>
<dbReference type="EC" id="3.1.11.1" evidence="4"/>
<protein>
    <recommendedName>
        <fullName evidence="6">DNA polymerase II small subunit</fullName>
        <ecNumber evidence="5">2.7.7.7</ecNumber>
        <ecNumber evidence="4">3.1.11.1</ecNumber>
    </recommendedName>
    <alternativeName>
        <fullName evidence="17">Exodeoxyribonuclease small subunit</fullName>
    </alternativeName>
</protein>
<feature type="region of interest" description="Disordered" evidence="19">
    <location>
        <begin position="112"/>
        <end position="143"/>
    </location>
</feature>
<dbReference type="GO" id="GO:0008310">
    <property type="term" value="F:single-stranded DNA 3'-5' DNA exonuclease activity"/>
    <property type="evidence" value="ECO:0007669"/>
    <property type="project" value="UniProtKB-EC"/>
</dbReference>
<evidence type="ECO:0000256" key="11">
    <source>
        <dbReference type="ARBA" id="ARBA00022801"/>
    </source>
</evidence>
<comment type="catalytic activity">
    <reaction evidence="18">
        <text>DNA(n) + a 2'-deoxyribonucleoside 5'-triphosphate = DNA(n+1) + diphosphate</text>
        <dbReference type="Rhea" id="RHEA:22508"/>
        <dbReference type="Rhea" id="RHEA-COMP:17339"/>
        <dbReference type="Rhea" id="RHEA-COMP:17340"/>
        <dbReference type="ChEBI" id="CHEBI:33019"/>
        <dbReference type="ChEBI" id="CHEBI:61560"/>
        <dbReference type="ChEBI" id="CHEBI:173112"/>
        <dbReference type="EC" id="2.7.7.7"/>
    </reaction>
</comment>
<dbReference type="GO" id="GO:0006271">
    <property type="term" value="P:DNA strand elongation involved in DNA replication"/>
    <property type="evidence" value="ECO:0007669"/>
    <property type="project" value="TreeGrafter"/>
</dbReference>
<comment type="similarity">
    <text evidence="2">Belongs to the DNA polymerase delta/II small subunit family.</text>
</comment>
<dbReference type="PANTHER" id="PTHR10416">
    <property type="entry name" value="DNA POLYMERASE DELTA SUBUNIT 2"/>
    <property type="match status" value="1"/>
</dbReference>
<dbReference type="SUPFAM" id="SSF56300">
    <property type="entry name" value="Metallo-dependent phosphatases"/>
    <property type="match status" value="1"/>
</dbReference>
<reference evidence="21" key="1">
    <citation type="submission" date="2014-09" db="EMBL/GenBank/DDBJ databases">
        <authorList>
            <person name="Probst J Alexander"/>
        </authorList>
    </citation>
    <scope>NUCLEOTIDE SEQUENCE</scope>
</reference>
<evidence type="ECO:0000256" key="16">
    <source>
        <dbReference type="ARBA" id="ARBA00024817"/>
    </source>
</evidence>
<name>A0A098EBU3_9ZZZZ</name>
<dbReference type="GO" id="GO:0003677">
    <property type="term" value="F:DNA binding"/>
    <property type="evidence" value="ECO:0007669"/>
    <property type="project" value="UniProtKB-KW"/>
</dbReference>
<keyword evidence="8 21" id="KW-0548">Nucleotidyltransferase</keyword>
<dbReference type="HAMAP" id="MF_00325">
    <property type="entry name" value="DNApol_II_A_arch"/>
    <property type="match status" value="1"/>
</dbReference>
<dbReference type="Gene3D" id="3.60.21.50">
    <property type="match status" value="1"/>
</dbReference>
<evidence type="ECO:0000256" key="6">
    <source>
        <dbReference type="ARBA" id="ARBA00015227"/>
    </source>
</evidence>
<evidence type="ECO:0000256" key="8">
    <source>
        <dbReference type="ARBA" id="ARBA00022695"/>
    </source>
</evidence>
<proteinExistence type="inferred from homology"/>
<dbReference type="GO" id="GO:0042575">
    <property type="term" value="C:DNA polymerase complex"/>
    <property type="evidence" value="ECO:0007669"/>
    <property type="project" value="TreeGrafter"/>
</dbReference>
<evidence type="ECO:0000256" key="5">
    <source>
        <dbReference type="ARBA" id="ARBA00012417"/>
    </source>
</evidence>
<evidence type="ECO:0000256" key="13">
    <source>
        <dbReference type="ARBA" id="ARBA00022932"/>
    </source>
</evidence>
<dbReference type="InterPro" id="IPR007185">
    <property type="entry name" value="DNA_pol_a/d/e_bsu"/>
</dbReference>
<evidence type="ECO:0000256" key="18">
    <source>
        <dbReference type="ARBA" id="ARBA00049244"/>
    </source>
</evidence>
<evidence type="ECO:0000256" key="17">
    <source>
        <dbReference type="ARBA" id="ARBA00030475"/>
    </source>
</evidence>
<keyword evidence="14" id="KW-0238">DNA-binding</keyword>
<evidence type="ECO:0000256" key="4">
    <source>
        <dbReference type="ARBA" id="ARBA00012108"/>
    </source>
</evidence>
<evidence type="ECO:0000256" key="15">
    <source>
        <dbReference type="ARBA" id="ARBA00023268"/>
    </source>
</evidence>
<evidence type="ECO:0000256" key="1">
    <source>
        <dbReference type="ARBA" id="ARBA00000563"/>
    </source>
</evidence>
<dbReference type="GO" id="GO:0003887">
    <property type="term" value="F:DNA-directed DNA polymerase activity"/>
    <property type="evidence" value="ECO:0007669"/>
    <property type="project" value="UniProtKB-KW"/>
</dbReference>
<accession>A0A098EBU3</accession>
<dbReference type="AlphaFoldDB" id="A0A098EBU3"/>
<keyword evidence="9" id="KW-0235">DNA replication</keyword>
<comment type="catalytic activity">
    <reaction evidence="1">
        <text>Exonucleolytic cleavage in the 3'- to 5'-direction to yield nucleoside 5'-phosphates.</text>
        <dbReference type="EC" id="3.1.11.1"/>
    </reaction>
</comment>
<keyword evidence="7 21" id="KW-0808">Transferase</keyword>
<dbReference type="PIRSF" id="PIRSF000803">
    <property type="entry name" value="Arc_Pol2_small"/>
    <property type="match status" value="1"/>
</dbReference>
<keyword evidence="10" id="KW-0540">Nuclease</keyword>
<comment type="function">
    <text evidence="16">Possesses two activities: a DNA synthesis (polymerase) and an exonucleolytic activity that degrades single-stranded DNA in the 3' to 5' direction. Has a template-primer preference which is characteristic of a replicative DNA polymerase.</text>
</comment>
<evidence type="ECO:0000259" key="20">
    <source>
        <dbReference type="Pfam" id="PF04042"/>
    </source>
</evidence>
<evidence type="ECO:0000256" key="2">
    <source>
        <dbReference type="ARBA" id="ARBA00006035"/>
    </source>
</evidence>
<evidence type="ECO:0000256" key="3">
    <source>
        <dbReference type="ARBA" id="ARBA00011315"/>
    </source>
</evidence>
<organism evidence="21">
    <name type="scientific">groundwater metagenome</name>
    <dbReference type="NCBI Taxonomy" id="717931"/>
    <lineage>
        <taxon>unclassified sequences</taxon>
        <taxon>metagenomes</taxon>
        <taxon>ecological metagenomes</taxon>
    </lineage>
</organism>
<dbReference type="Pfam" id="PF04042">
    <property type="entry name" value="DNA_pol_E_B"/>
    <property type="match status" value="1"/>
</dbReference>
<evidence type="ECO:0000256" key="14">
    <source>
        <dbReference type="ARBA" id="ARBA00023125"/>
    </source>
</evidence>
<evidence type="ECO:0000256" key="7">
    <source>
        <dbReference type="ARBA" id="ARBA00022679"/>
    </source>
</evidence>
<keyword evidence="11" id="KW-0378">Hydrolase</keyword>
<evidence type="ECO:0000256" key="9">
    <source>
        <dbReference type="ARBA" id="ARBA00022705"/>
    </source>
</evidence>
<dbReference type="EC" id="2.7.7.7" evidence="5"/>
<dbReference type="InterPro" id="IPR029052">
    <property type="entry name" value="Metallo-depent_PP-like"/>
</dbReference>
<dbReference type="EMBL" id="CCXY01000332">
    <property type="protein sequence ID" value="CEG13462.1"/>
    <property type="molecule type" value="Genomic_DNA"/>
</dbReference>
<dbReference type="Gene3D" id="1.10.8.800">
    <property type="entry name" value="D-family DNA polymerase, DP1 subunit N-terminal domain"/>
    <property type="match status" value="1"/>
</dbReference>
<feature type="domain" description="DNA polymerase alpha/delta/epsilon subunit B" evidence="20">
    <location>
        <begin position="340"/>
        <end position="538"/>
    </location>
</feature>
<evidence type="ECO:0000256" key="19">
    <source>
        <dbReference type="SAM" id="MobiDB-lite"/>
    </source>
</evidence>
<dbReference type="PANTHER" id="PTHR10416:SF0">
    <property type="entry name" value="DNA POLYMERASE DELTA SUBUNIT 2"/>
    <property type="match status" value="1"/>
</dbReference>
<dbReference type="InterPro" id="IPR024826">
    <property type="entry name" value="DNA_pol_delta/II_ssu"/>
</dbReference>